<keyword evidence="2" id="KW-1185">Reference proteome</keyword>
<dbReference type="EMBL" id="RKLV01000012">
    <property type="protein sequence ID" value="MCX2819800.1"/>
    <property type="molecule type" value="Genomic_DNA"/>
</dbReference>
<accession>A0A9Q4GIE9</accession>
<proteinExistence type="predicted"/>
<evidence type="ECO:0000313" key="1">
    <source>
        <dbReference type="EMBL" id="MCX2819800.1"/>
    </source>
</evidence>
<organism evidence="1 2">
    <name type="scientific">Halorutilus salinus</name>
    <dbReference type="NCBI Taxonomy" id="2487751"/>
    <lineage>
        <taxon>Archaea</taxon>
        <taxon>Methanobacteriati</taxon>
        <taxon>Methanobacteriota</taxon>
        <taxon>Stenosarchaea group</taxon>
        <taxon>Halobacteria</taxon>
        <taxon>Halorutilales</taxon>
        <taxon>Halorutilaceae</taxon>
        <taxon>Halorutilus</taxon>
    </lineage>
</organism>
<name>A0A9Q4GIE9_9EURY</name>
<dbReference type="RefSeq" id="WP_266088398.1">
    <property type="nucleotide sequence ID" value="NZ_RKLV01000012.1"/>
</dbReference>
<comment type="caution">
    <text evidence="1">The sequence shown here is derived from an EMBL/GenBank/DDBJ whole genome shotgun (WGS) entry which is preliminary data.</text>
</comment>
<reference evidence="1" key="1">
    <citation type="submission" date="2022-09" db="EMBL/GenBank/DDBJ databases">
        <title>Haloadaptaus new haloarchaeum isolated from saline soil.</title>
        <authorList>
            <person name="Duran-Viseras A."/>
            <person name="Sanchez-Porro C."/>
            <person name="Ventosa A."/>
        </authorList>
    </citation>
    <scope>NUCLEOTIDE SEQUENCE</scope>
    <source>
        <strain evidence="1">F3-133</strain>
    </source>
</reference>
<gene>
    <name evidence="1" type="ORF">EGH25_10610</name>
</gene>
<sequence>MMIEEDEIWLSEAQARDLQKKLEEILMDETQMNAGGMMNVVEENGDIFSVDTKEDSDS</sequence>
<dbReference type="Proteomes" id="UP001149411">
    <property type="component" value="Unassembled WGS sequence"/>
</dbReference>
<dbReference type="AlphaFoldDB" id="A0A9Q4GIE9"/>
<protein>
    <submittedName>
        <fullName evidence="1">Uncharacterized protein</fullName>
    </submittedName>
</protein>
<evidence type="ECO:0000313" key="2">
    <source>
        <dbReference type="Proteomes" id="UP001149411"/>
    </source>
</evidence>